<feature type="chain" id="PRO_5016802178" evidence="1">
    <location>
        <begin position="27"/>
        <end position="158"/>
    </location>
</feature>
<protein>
    <submittedName>
        <fullName evidence="2">Uncharacterized protein</fullName>
    </submittedName>
</protein>
<name>A0A370N6E4_9BURK</name>
<keyword evidence="3" id="KW-1185">Reference proteome</keyword>
<dbReference type="Proteomes" id="UP000254875">
    <property type="component" value="Unassembled WGS sequence"/>
</dbReference>
<organism evidence="2 3">
    <name type="scientific">Paraburkholderia lacunae</name>
    <dbReference type="NCBI Taxonomy" id="2211104"/>
    <lineage>
        <taxon>Bacteria</taxon>
        <taxon>Pseudomonadati</taxon>
        <taxon>Pseudomonadota</taxon>
        <taxon>Betaproteobacteria</taxon>
        <taxon>Burkholderiales</taxon>
        <taxon>Burkholderiaceae</taxon>
        <taxon>Paraburkholderia</taxon>
    </lineage>
</organism>
<keyword evidence="1" id="KW-0732">Signal</keyword>
<sequence>MQKLLISFLGALSLVMGLAGAPRALATTTTLTFDDIPSGSNLTTQYQNVGVAVSGASVYAASLIGVPANTQPNVAYAPSGLMSFTLNTAITGNVQRASAYLTGPAGIGIYAYDASNTLVGQVNVPVNVVNEFVTVTTFGNPIALCRFMTGAANSSSIP</sequence>
<proteinExistence type="predicted"/>
<evidence type="ECO:0000313" key="3">
    <source>
        <dbReference type="Proteomes" id="UP000254875"/>
    </source>
</evidence>
<accession>A0A370N6E4</accession>
<evidence type="ECO:0000256" key="1">
    <source>
        <dbReference type="SAM" id="SignalP"/>
    </source>
</evidence>
<dbReference type="AlphaFoldDB" id="A0A370N6E4"/>
<dbReference type="EMBL" id="QHKS01000011">
    <property type="protein sequence ID" value="RDK01179.1"/>
    <property type="molecule type" value="Genomic_DNA"/>
</dbReference>
<evidence type="ECO:0000313" key="2">
    <source>
        <dbReference type="EMBL" id="RDK01179.1"/>
    </source>
</evidence>
<gene>
    <name evidence="2" type="ORF">DLM46_17775</name>
</gene>
<dbReference type="RefSeq" id="WP_133300354.1">
    <property type="nucleotide sequence ID" value="NZ_QHKS01000011.1"/>
</dbReference>
<reference evidence="3" key="1">
    <citation type="submission" date="2018-05" db="EMBL/GenBank/DDBJ databases">
        <authorList>
            <person name="Feng T."/>
        </authorList>
    </citation>
    <scope>NUCLEOTIDE SEQUENCE [LARGE SCALE GENOMIC DNA]</scope>
    <source>
        <strain evidence="3">S27</strain>
    </source>
</reference>
<feature type="signal peptide" evidence="1">
    <location>
        <begin position="1"/>
        <end position="26"/>
    </location>
</feature>
<comment type="caution">
    <text evidence="2">The sequence shown here is derived from an EMBL/GenBank/DDBJ whole genome shotgun (WGS) entry which is preliminary data.</text>
</comment>